<keyword evidence="8" id="KW-0472">Membrane</keyword>
<evidence type="ECO:0000256" key="7">
    <source>
        <dbReference type="SAM" id="MobiDB-lite"/>
    </source>
</evidence>
<dbReference type="SUPFAM" id="SSF55486">
    <property type="entry name" value="Metalloproteases ('zincins'), catalytic domain"/>
    <property type="match status" value="2"/>
</dbReference>
<evidence type="ECO:0000256" key="4">
    <source>
        <dbReference type="ARBA" id="ARBA00022801"/>
    </source>
</evidence>
<evidence type="ECO:0000256" key="6">
    <source>
        <dbReference type="ARBA" id="ARBA00023049"/>
    </source>
</evidence>
<feature type="transmembrane region" description="Helical" evidence="8">
    <location>
        <begin position="272"/>
        <end position="292"/>
    </location>
</feature>
<dbReference type="Gene3D" id="3.40.390.10">
    <property type="entry name" value="Collagenase (Catalytic Domain)"/>
    <property type="match status" value="2"/>
</dbReference>
<evidence type="ECO:0000256" key="8">
    <source>
        <dbReference type="SAM" id="Phobius"/>
    </source>
</evidence>
<dbReference type="RefSeq" id="XP_012937714.1">
    <property type="nucleotide sequence ID" value="XM_013082260.2"/>
</dbReference>
<dbReference type="PANTHER" id="PTHR11733">
    <property type="entry name" value="ZINC METALLOPROTEASE FAMILY M13 NEPRILYSIN-RELATED"/>
    <property type="match status" value="1"/>
</dbReference>
<comment type="cofactor">
    <cofactor evidence="1">
        <name>Zn(2+)</name>
        <dbReference type="ChEBI" id="CHEBI:29105"/>
    </cofactor>
</comment>
<evidence type="ECO:0000256" key="3">
    <source>
        <dbReference type="ARBA" id="ARBA00022723"/>
    </source>
</evidence>
<feature type="transmembrane region" description="Helical" evidence="8">
    <location>
        <begin position="49"/>
        <end position="71"/>
    </location>
</feature>
<feature type="compositionally biased region" description="Polar residues" evidence="7">
    <location>
        <begin position="1"/>
        <end position="11"/>
    </location>
</feature>
<dbReference type="InterPro" id="IPR018497">
    <property type="entry name" value="Peptidase_M13_C"/>
</dbReference>
<dbReference type="Gene3D" id="1.10.1380.10">
    <property type="entry name" value="Neutral endopeptidase , domain2"/>
    <property type="match status" value="1"/>
</dbReference>
<dbReference type="InterPro" id="IPR024079">
    <property type="entry name" value="MetalloPept_cat_dom_sf"/>
</dbReference>
<dbReference type="InterPro" id="IPR008753">
    <property type="entry name" value="Peptidase_M13_N"/>
</dbReference>
<feature type="compositionally biased region" description="Polar residues" evidence="7">
    <location>
        <begin position="25"/>
        <end position="36"/>
    </location>
</feature>
<keyword evidence="8" id="KW-1133">Transmembrane helix</keyword>
<keyword evidence="5" id="KW-0862">Zinc</keyword>
<feature type="compositionally biased region" description="Basic and acidic residues" evidence="7">
    <location>
        <begin position="86"/>
        <end position="98"/>
    </location>
</feature>
<dbReference type="InterPro" id="IPR042089">
    <property type="entry name" value="Peptidase_M13_dom_2"/>
</dbReference>
<dbReference type="Proteomes" id="UP000694888">
    <property type="component" value="Unplaced"/>
</dbReference>
<feature type="domain" description="Peptidase M13 N-terminal" evidence="10">
    <location>
        <begin position="113"/>
        <end position="163"/>
    </location>
</feature>
<feature type="transmembrane region" description="Helical" evidence="8">
    <location>
        <begin position="172"/>
        <end position="194"/>
    </location>
</feature>
<feature type="region of interest" description="Disordered" evidence="7">
    <location>
        <begin position="1"/>
        <end position="39"/>
    </location>
</feature>
<evidence type="ECO:0000256" key="1">
    <source>
        <dbReference type="ARBA" id="ARBA00001947"/>
    </source>
</evidence>
<feature type="domain" description="Peptidase M13 N-terminal" evidence="10">
    <location>
        <begin position="349"/>
        <end position="744"/>
    </location>
</feature>
<evidence type="ECO:0000256" key="5">
    <source>
        <dbReference type="ARBA" id="ARBA00022833"/>
    </source>
</evidence>
<dbReference type="Pfam" id="PF01431">
    <property type="entry name" value="Peptidase_M13"/>
    <property type="match status" value="1"/>
</dbReference>
<keyword evidence="2" id="KW-0645">Protease</keyword>
<feature type="domain" description="Peptidase M13 C-terminal" evidence="9">
    <location>
        <begin position="824"/>
        <end position="1030"/>
    </location>
</feature>
<gene>
    <name evidence="12" type="primary">LOC101849458</name>
</gene>
<feature type="compositionally biased region" description="Basic and acidic residues" evidence="7">
    <location>
        <begin position="309"/>
        <end position="322"/>
    </location>
</feature>
<organism evidence="11 12">
    <name type="scientific">Aplysia californica</name>
    <name type="common">California sea hare</name>
    <dbReference type="NCBI Taxonomy" id="6500"/>
    <lineage>
        <taxon>Eukaryota</taxon>
        <taxon>Metazoa</taxon>
        <taxon>Spiralia</taxon>
        <taxon>Lophotrochozoa</taxon>
        <taxon>Mollusca</taxon>
        <taxon>Gastropoda</taxon>
        <taxon>Heterobranchia</taxon>
        <taxon>Euthyneura</taxon>
        <taxon>Tectipleura</taxon>
        <taxon>Aplysiida</taxon>
        <taxon>Aplysioidea</taxon>
        <taxon>Aplysiidae</taxon>
        <taxon>Aplysia</taxon>
    </lineage>
</organism>
<keyword evidence="8" id="KW-0812">Transmembrane</keyword>
<evidence type="ECO:0000256" key="2">
    <source>
        <dbReference type="ARBA" id="ARBA00022670"/>
    </source>
</evidence>
<dbReference type="InterPro" id="IPR000718">
    <property type="entry name" value="Peptidase_M13"/>
</dbReference>
<dbReference type="CDD" id="cd08662">
    <property type="entry name" value="M13"/>
    <property type="match status" value="1"/>
</dbReference>
<dbReference type="GeneID" id="101849458"/>
<feature type="region of interest" description="Disordered" evidence="7">
    <location>
        <begin position="78"/>
        <end position="98"/>
    </location>
</feature>
<accession>A0ABM0ZZG8</accession>
<evidence type="ECO:0000313" key="12">
    <source>
        <dbReference type="RefSeq" id="XP_012937714.1"/>
    </source>
</evidence>
<proteinExistence type="predicted"/>
<dbReference type="Pfam" id="PF05649">
    <property type="entry name" value="Peptidase_M13_N"/>
    <property type="match status" value="2"/>
</dbReference>
<dbReference type="PRINTS" id="PR00786">
    <property type="entry name" value="NEPRILYSIN"/>
</dbReference>
<name>A0ABM0ZZG8_APLCA</name>
<keyword evidence="6" id="KW-0482">Metalloprotease</keyword>
<evidence type="ECO:0000259" key="10">
    <source>
        <dbReference type="Pfam" id="PF05649"/>
    </source>
</evidence>
<dbReference type="PANTHER" id="PTHR11733:SF133">
    <property type="entry name" value="PHOSPHATE-REGULATING NEUTRAL ENDOPEPTIDASE PHEX"/>
    <property type="match status" value="1"/>
</dbReference>
<dbReference type="PROSITE" id="PS51885">
    <property type="entry name" value="NEPRILYSIN"/>
    <property type="match status" value="1"/>
</dbReference>
<reference evidence="12" key="1">
    <citation type="submission" date="2025-08" db="UniProtKB">
        <authorList>
            <consortium name="RefSeq"/>
        </authorList>
    </citation>
    <scope>IDENTIFICATION</scope>
</reference>
<evidence type="ECO:0000259" key="9">
    <source>
        <dbReference type="Pfam" id="PF01431"/>
    </source>
</evidence>
<keyword evidence="3" id="KW-0479">Metal-binding</keyword>
<protein>
    <submittedName>
        <fullName evidence="12">Neprilysin-like</fullName>
    </submittedName>
</protein>
<feature type="region of interest" description="Disordered" evidence="7">
    <location>
        <begin position="301"/>
        <end position="322"/>
    </location>
</feature>
<keyword evidence="4" id="KW-0378">Hydrolase</keyword>
<sequence length="1031" mass="116003">MGLNGVDNSAYSVDGSENQKKHRQFTVSENDVTLSEKSNKSKMSGGVKALLFVLVLALVAVVVLAVVIMQIRDDDKEAVRVTPDSNKGDKIDDNGQPKETARIMTNVDVNVHPCDNFYEFACGGWLQNNEISEDRSSFTVFTELTEDVDRKVKKPRLSEKSNKSKMSGGVKALLFVLVLALVAVVVLAVVIMQIRDDDKEAVRVTPDSNKGDKIDDNGQPKEIMGLNGVDNSAYSVDGSENQKKHKQFTVSENDVTLSEKSNKSKMSGGVKALLFVLVLALVAVVVLAVVILQIRDDDKEAVGVTPDSNKGDKIDDNGQPKESDGICLTSACVTAAARIMTNVDVNVHPCDNFYEFACGGWLQNNEISEDRSSFTVFTELTEDVDRKVKRILEEPLTSDDLSAVASAKNLYQSCLDLDTMNDRGDQHFKDWLKTTIGDSPLISTSWSEATFDLTDVMINATKHGVSLLVNLYSGEDNKNSSAYILKMDQTSFGMPSQKYYLVPRNDTMLMAYQTFIYRVAQTMGFADPVTAQRDVEDIVDFEMQLAQISVPSEDRRDAEALYNPMTLAEVNGNYSTAEFDFMRFVTSLLTAPEVGITDVSEDETIINRSPPYFRNFTELIRSTPKRTIANYVFWRVTMSFMGTLTQAYRDFRFEYFKVLAGIKSEEARDKFCARNTKSNTGFAIGRAFVDRFFEPEAKTMALEMIAGLQSAFDEQVNRLSWMDAETKRLAQEKNSVIRSKIGYPAFVTNDTELDEYYSNYTFTNNQYFENIVRIKMESYASAKRKLRDAVDKSITNFNIGTAFYTQTKHRYRLFRWYMSPPTVNAYYNQVGNEIVFPAGILQPPFFNKDYPKSINFGAIGMVIGHEITHGFDDSGRQYDKTGNLKQWWSDSAIQNFKDKAQCIVDQYGAYVMEEAGMNLNGINTQGENIADNGGLQQAFRAYRNWVKTRGKEEPTLPGVPYTNDQLFFISNAQVWCDLRRKESVIQAIRSGVHSPGRYRVIGPNQNSEDFSQVFNCPKTSFMNPEKKCEVW</sequence>
<evidence type="ECO:0000313" key="11">
    <source>
        <dbReference type="Proteomes" id="UP000694888"/>
    </source>
</evidence>
<keyword evidence="11" id="KW-1185">Reference proteome</keyword>